<organism evidence="8 9">
    <name type="scientific">Ruegeria profundi</name>
    <dbReference type="NCBI Taxonomy" id="1685378"/>
    <lineage>
        <taxon>Bacteria</taxon>
        <taxon>Pseudomonadati</taxon>
        <taxon>Pseudomonadota</taxon>
        <taxon>Alphaproteobacteria</taxon>
        <taxon>Rhodobacterales</taxon>
        <taxon>Roseobacteraceae</taxon>
        <taxon>Ruegeria</taxon>
    </lineage>
</organism>
<evidence type="ECO:0000256" key="4">
    <source>
        <dbReference type="ARBA" id="ARBA00022729"/>
    </source>
</evidence>
<name>A0A0X3TVN7_9RHOB</name>
<keyword evidence="5" id="KW-0864">Zinc transport</keyword>
<evidence type="ECO:0000313" key="9">
    <source>
        <dbReference type="Proteomes" id="UP000053690"/>
    </source>
</evidence>
<evidence type="ECO:0000313" key="8">
    <source>
        <dbReference type="EMBL" id="KUJ79739.1"/>
    </source>
</evidence>
<keyword evidence="5" id="KW-0406">Ion transport</keyword>
<keyword evidence="5" id="KW-0862">Zinc</keyword>
<feature type="signal peptide" evidence="7">
    <location>
        <begin position="1"/>
        <end position="23"/>
    </location>
</feature>
<reference evidence="9" key="1">
    <citation type="submission" date="2015-12" db="EMBL/GenBank/DDBJ databases">
        <authorList>
            <person name="Zhang G."/>
            <person name="Stingl U."/>
        </authorList>
    </citation>
    <scope>NUCLEOTIDE SEQUENCE [LARGE SCALE GENOMIC DNA]</scope>
    <source>
        <strain evidence="9">ZGT108</strain>
    </source>
</reference>
<dbReference type="STRING" id="1685378.AVO44_06050"/>
<dbReference type="GO" id="GO:0006829">
    <property type="term" value="P:zinc ion transport"/>
    <property type="evidence" value="ECO:0007669"/>
    <property type="project" value="UniProtKB-KW"/>
</dbReference>
<sequence length="300" mass="32559">MQRLFKRTVFTTLGLFLATVAVAQDRPKVVTVNYPLQYFAERLLGDAGDVEFPVPDDVDPSFWRPSIADISMIQSADLILLNGASFATWVDRVTLPRSRLVNTSAAIEDQFIVTESITHSHGDGGEHSHEGVASYLWLDPTLAIAQAEAIADAITARELASADDVAIRLEELRADLEAMDQTAQSAFSDTRDVALIATHPRYQYLARRYGLSITSLEWDAGAAPTPEQLAELSSIAERTGAQVLIWEAEPPATAIEALRGLGMESVIFPTLAHKPSAGTYLDTYQKAVSDLSQASLGANN</sequence>
<dbReference type="PANTHER" id="PTHR42953:SF3">
    <property type="entry name" value="HIGH-AFFINITY ZINC UPTAKE SYSTEM PROTEIN ZNUA"/>
    <property type="match status" value="1"/>
</dbReference>
<dbReference type="InterPro" id="IPR050492">
    <property type="entry name" value="Bact_metal-bind_prot9"/>
</dbReference>
<evidence type="ECO:0000256" key="2">
    <source>
        <dbReference type="ARBA" id="ARBA00015915"/>
    </source>
</evidence>
<keyword evidence="6" id="KW-0175">Coiled coil</keyword>
<dbReference type="AlphaFoldDB" id="A0A0X3TVN7"/>
<keyword evidence="4 7" id="KW-0732">Signal</keyword>
<evidence type="ECO:0000256" key="6">
    <source>
        <dbReference type="SAM" id="Coils"/>
    </source>
</evidence>
<keyword evidence="3" id="KW-0813">Transport</keyword>
<evidence type="ECO:0000256" key="3">
    <source>
        <dbReference type="ARBA" id="ARBA00022448"/>
    </source>
</evidence>
<accession>A0A0X3TVN7</accession>
<keyword evidence="9" id="KW-1185">Reference proteome</keyword>
<proteinExistence type="inferred from homology"/>
<evidence type="ECO:0000256" key="1">
    <source>
        <dbReference type="ARBA" id="ARBA00011028"/>
    </source>
</evidence>
<evidence type="ECO:0000256" key="5">
    <source>
        <dbReference type="ARBA" id="ARBA00022906"/>
    </source>
</evidence>
<dbReference type="RefSeq" id="WP_068334106.1">
    <property type="nucleotide sequence ID" value="NZ_LQBP01000003.1"/>
</dbReference>
<comment type="similarity">
    <text evidence="1">Belongs to the bacterial solute-binding protein 9 family.</text>
</comment>
<dbReference type="GO" id="GO:0046872">
    <property type="term" value="F:metal ion binding"/>
    <property type="evidence" value="ECO:0007669"/>
    <property type="project" value="InterPro"/>
</dbReference>
<feature type="chain" id="PRO_5007054416" description="High-affinity zinc uptake system protein ZnuA" evidence="7">
    <location>
        <begin position="24"/>
        <end position="300"/>
    </location>
</feature>
<dbReference type="Pfam" id="PF01297">
    <property type="entry name" value="ZnuA"/>
    <property type="match status" value="1"/>
</dbReference>
<dbReference type="OrthoDB" id="9793396at2"/>
<dbReference type="EMBL" id="LQBP01000003">
    <property type="protein sequence ID" value="KUJ79739.1"/>
    <property type="molecule type" value="Genomic_DNA"/>
</dbReference>
<evidence type="ECO:0000256" key="7">
    <source>
        <dbReference type="SAM" id="SignalP"/>
    </source>
</evidence>
<dbReference type="Gene3D" id="3.40.50.1980">
    <property type="entry name" value="Nitrogenase molybdenum iron protein domain"/>
    <property type="match status" value="2"/>
</dbReference>
<dbReference type="Proteomes" id="UP000053690">
    <property type="component" value="Unassembled WGS sequence"/>
</dbReference>
<protein>
    <recommendedName>
        <fullName evidence="2">High-affinity zinc uptake system protein ZnuA</fullName>
    </recommendedName>
</protein>
<dbReference type="SUPFAM" id="SSF53807">
    <property type="entry name" value="Helical backbone' metal receptor"/>
    <property type="match status" value="1"/>
</dbReference>
<feature type="coiled-coil region" evidence="6">
    <location>
        <begin position="162"/>
        <end position="189"/>
    </location>
</feature>
<comment type="caution">
    <text evidence="8">The sequence shown here is derived from an EMBL/GenBank/DDBJ whole genome shotgun (WGS) entry which is preliminary data.</text>
</comment>
<dbReference type="PANTHER" id="PTHR42953">
    <property type="entry name" value="HIGH-AFFINITY ZINC UPTAKE SYSTEM PROTEIN ZNUA-RELATED"/>
    <property type="match status" value="1"/>
</dbReference>
<dbReference type="InterPro" id="IPR006127">
    <property type="entry name" value="ZnuA-like"/>
</dbReference>
<gene>
    <name evidence="8" type="ORF">AVO44_06050</name>
</gene>